<gene>
    <name evidence="1" type="ORF">AHU48_09760</name>
</gene>
<dbReference type="RefSeq" id="WP_000932274.1">
    <property type="nucleotide sequence ID" value="NZ_CP160163.1"/>
</dbReference>
<reference evidence="1" key="1">
    <citation type="submission" date="2018-08" db="EMBL/GenBank/DDBJ databases">
        <authorList>
            <consortium name="GenomeTrakr network: Whole genome sequencing for foodborne pathogen traceback"/>
        </authorList>
    </citation>
    <scope>NUCLEOTIDE SEQUENCE</scope>
    <source>
        <strain evidence="1">FDA00000611</strain>
    </source>
</reference>
<sequence length="260" mass="29290">MLNIRPFTWFSRTQQRYNVKDKNSASFGENCSERASCSERANLCSFRSIREGCHEVNIQFTLSGQDSDELVKLGCYNSQDIIRDLCNICTLLANKLIIQATAISHLCKEVNARLTQDIDSYVASRVNAVLDDVRNEKQKNIPSKVRAELVRTAMIKGGYGKIVEGKSEEKLLSFARPGLTAEINTLVDQMLPMNARVVNYLNKAIKPSICDLTYDAIVSHPEINQIHLQQECYTPVSEILSMVRLQAENWLDEGENGTLL</sequence>
<dbReference type="AlphaFoldDB" id="A0A3U8Z184"/>
<dbReference type="EMBL" id="AAIYJT010000010">
    <property type="protein sequence ID" value="ECJ4449494.1"/>
    <property type="molecule type" value="Genomic_DNA"/>
</dbReference>
<evidence type="ECO:0000313" key="1">
    <source>
        <dbReference type="EMBL" id="ECJ4449494.1"/>
    </source>
</evidence>
<proteinExistence type="predicted"/>
<name>A0A3U8Z184_SALET</name>
<accession>A0A3U8Z184</accession>
<organism evidence="1">
    <name type="scientific">Salmonella enterica I</name>
    <dbReference type="NCBI Taxonomy" id="59201"/>
    <lineage>
        <taxon>Bacteria</taxon>
        <taxon>Pseudomonadati</taxon>
        <taxon>Pseudomonadota</taxon>
        <taxon>Gammaproteobacteria</taxon>
        <taxon>Enterobacterales</taxon>
        <taxon>Enterobacteriaceae</taxon>
        <taxon>Salmonella</taxon>
    </lineage>
</organism>
<comment type="caution">
    <text evidence="1">The sequence shown here is derived from an EMBL/GenBank/DDBJ whole genome shotgun (WGS) entry which is preliminary data.</text>
</comment>
<protein>
    <submittedName>
        <fullName evidence="1">Peptide transporter</fullName>
    </submittedName>
</protein>